<evidence type="ECO:0000313" key="2">
    <source>
        <dbReference type="EMBL" id="CBL28316.1"/>
    </source>
</evidence>
<dbReference type="Proteomes" id="UP000008957">
    <property type="component" value="Chromosome"/>
</dbReference>
<gene>
    <name evidence="2" type="ORF">SY1_11400</name>
</gene>
<dbReference type="RefSeq" id="WP_015556463.1">
    <property type="nucleotide sequence ID" value="NC_021038.1"/>
</dbReference>
<reference evidence="2 3" key="2">
    <citation type="submission" date="2010-03" db="EMBL/GenBank/DDBJ databases">
        <authorList>
            <person name="Pajon A."/>
        </authorList>
    </citation>
    <scope>NUCLEOTIDE SEQUENCE [LARGE SCALE GENOMIC DNA]</scope>
    <source>
        <strain evidence="2 3">SGP1</strain>
    </source>
</reference>
<evidence type="ECO:0000259" key="1">
    <source>
        <dbReference type="Pfam" id="PF09861"/>
    </source>
</evidence>
<dbReference type="KEGG" id="sbr:SY1_11400"/>
<dbReference type="Pfam" id="PF09861">
    <property type="entry name" value="Lar_N"/>
    <property type="match status" value="1"/>
</dbReference>
<keyword evidence="3" id="KW-1185">Reference proteome</keyword>
<dbReference type="GO" id="GO:0050043">
    <property type="term" value="F:lactate racemase activity"/>
    <property type="evidence" value="ECO:0007669"/>
    <property type="project" value="InterPro"/>
</dbReference>
<feature type="domain" description="LarA-like N-terminal" evidence="1">
    <location>
        <begin position="36"/>
        <end position="191"/>
    </location>
</feature>
<organism evidence="2 3">
    <name type="scientific">Fretibacterium fastidiosum</name>
    <dbReference type="NCBI Taxonomy" id="651822"/>
    <lineage>
        <taxon>Bacteria</taxon>
        <taxon>Thermotogati</taxon>
        <taxon>Synergistota</taxon>
        <taxon>Synergistia</taxon>
        <taxon>Synergistales</taxon>
        <taxon>Aminobacteriaceae</taxon>
        <taxon>Fretibacterium</taxon>
    </lineage>
</organism>
<protein>
    <submittedName>
        <fullName evidence="2">Uncharacterized conserved protein (DUF2088)</fullName>
    </submittedName>
</protein>
<dbReference type="EMBL" id="FP929056">
    <property type="protein sequence ID" value="CBL28316.1"/>
    <property type="molecule type" value="Genomic_DNA"/>
</dbReference>
<reference evidence="3" key="1">
    <citation type="submission" date="2010-03" db="EMBL/GenBank/DDBJ databases">
        <title>The genome sequence of Synergistetes sp. SGP1.</title>
        <authorList>
            <consortium name="metaHIT consortium -- http://www.metahit.eu/"/>
            <person name="Pajon A."/>
            <person name="Turner K."/>
            <person name="Parkhill J."/>
            <person name="Wade W."/>
            <person name="Vartoukian S."/>
        </authorList>
    </citation>
    <scope>NUCLEOTIDE SEQUENCE [LARGE SCALE GENOMIC DNA]</scope>
    <source>
        <strain evidence="3">SGP1</strain>
    </source>
</reference>
<name>A0AB94IX36_9BACT</name>
<sequence>MPVLLDESYRYPLPKMHRVRQHFSRPRLDDLEAQIRREFEKACIADRIKPGARVAVAVGSRGIKNLARIVKEVLVQIQRWGGNPFIVSAMGSHGGGTQEGQLHILNSYGITENAMGIPIITAPDATRVGKTKSGLEVWVDSAALEADLIVPINRVKLHTDFVGDIQSGLCKMLTIGLGNHVGCSALHEASFEGFAETLIEAARIVMARAPVGFGVAILENAYDETAMIEAVPVEDIVEREKELLQTAKGLMPTLMLPDIDVLVVEEIGKDISGAGFDPNVLGRSSLLKKFVLPVPKIKRMILLDVTAPSHGNAIGVGLFDVITRRVLEKLDLPSMYANALAVKAPEDVKIPITAESEEEAVRFALQLARGVDRANLKIVRIKNTLNLETIEVSEALLPCVEGNKKLERLS</sequence>
<accession>A0AB94IX36</accession>
<evidence type="ECO:0000313" key="3">
    <source>
        <dbReference type="Proteomes" id="UP000008957"/>
    </source>
</evidence>
<proteinExistence type="predicted"/>
<dbReference type="AlphaFoldDB" id="A0AB94IX36"/>
<dbReference type="InterPro" id="IPR018657">
    <property type="entry name" value="LarA-like_N"/>
</dbReference>
<dbReference type="Gene3D" id="3.40.50.11440">
    <property type="match status" value="1"/>
</dbReference>